<dbReference type="InterPro" id="IPR046670">
    <property type="entry name" value="DUF6540"/>
</dbReference>
<dbReference type="OrthoDB" id="4135672at2759"/>
<protein>
    <submittedName>
        <fullName evidence="1">Uncharacterized protein</fullName>
    </submittedName>
</protein>
<organism evidence="1 2">
    <name type="scientific">Cordyceps javanica</name>
    <dbReference type="NCBI Taxonomy" id="43265"/>
    <lineage>
        <taxon>Eukaryota</taxon>
        <taxon>Fungi</taxon>
        <taxon>Dikarya</taxon>
        <taxon>Ascomycota</taxon>
        <taxon>Pezizomycotina</taxon>
        <taxon>Sordariomycetes</taxon>
        <taxon>Hypocreomycetidae</taxon>
        <taxon>Hypocreales</taxon>
        <taxon>Cordycipitaceae</taxon>
        <taxon>Cordyceps</taxon>
    </lineage>
</organism>
<dbReference type="Pfam" id="PF20174">
    <property type="entry name" value="DUF6540"/>
    <property type="match status" value="1"/>
</dbReference>
<dbReference type="EMBL" id="SPUK01000020">
    <property type="protein sequence ID" value="TQV91138.1"/>
    <property type="molecule type" value="Genomic_DNA"/>
</dbReference>
<dbReference type="Proteomes" id="UP000315783">
    <property type="component" value="Unassembled WGS sequence"/>
</dbReference>
<proteinExistence type="predicted"/>
<gene>
    <name evidence="1" type="ORF">IF1G_10019</name>
</gene>
<evidence type="ECO:0000313" key="2">
    <source>
        <dbReference type="Proteomes" id="UP000315783"/>
    </source>
</evidence>
<reference evidence="1 2" key="1">
    <citation type="journal article" date="2019" name="Appl. Microbiol. Biotechnol.">
        <title>Genome sequence of Isaria javanica and comparative genome analysis insights into family S53 peptidase evolution in fungal entomopathogens.</title>
        <authorList>
            <person name="Lin R."/>
            <person name="Zhang X."/>
            <person name="Xin B."/>
            <person name="Zou M."/>
            <person name="Gao Y."/>
            <person name="Qin F."/>
            <person name="Hu Q."/>
            <person name="Xie B."/>
            <person name="Cheng X."/>
        </authorList>
    </citation>
    <scope>NUCLEOTIDE SEQUENCE [LARGE SCALE GENOMIC DNA]</scope>
    <source>
        <strain evidence="1 2">IJ1G</strain>
    </source>
</reference>
<accession>A0A545UNU7</accession>
<name>A0A545UNU7_9HYPO</name>
<dbReference type="STRING" id="43265.A0A545UNU7"/>
<dbReference type="AlphaFoldDB" id="A0A545UNU7"/>
<evidence type="ECO:0000313" key="1">
    <source>
        <dbReference type="EMBL" id="TQV91138.1"/>
    </source>
</evidence>
<keyword evidence="2" id="KW-1185">Reference proteome</keyword>
<sequence length="127" mass="14354">MSLYPVYLVGEYGEPRNHHSLWVQTADGRGLVYNVIGPVNNGAMQYETRPTYLHPSKSMTFVSMEELGRVSATDLPRMDAICRGNPAPIMQMRDGQLLYPDVPLRRCQEWTVVTIELLKQASVIVSE</sequence>
<comment type="caution">
    <text evidence="1">The sequence shown here is derived from an EMBL/GenBank/DDBJ whole genome shotgun (WGS) entry which is preliminary data.</text>
</comment>